<keyword evidence="2" id="KW-0479">Metal-binding</keyword>
<keyword evidence="1 6" id="KW-0645">Protease</keyword>
<organism evidence="9 10">
    <name type="scientific">Polyangium spumosum</name>
    <dbReference type="NCBI Taxonomy" id="889282"/>
    <lineage>
        <taxon>Bacteria</taxon>
        <taxon>Pseudomonadati</taxon>
        <taxon>Myxococcota</taxon>
        <taxon>Polyangia</taxon>
        <taxon>Polyangiales</taxon>
        <taxon>Polyangiaceae</taxon>
        <taxon>Polyangium</taxon>
    </lineage>
</organism>
<evidence type="ECO:0000259" key="8">
    <source>
        <dbReference type="Pfam" id="PF01435"/>
    </source>
</evidence>
<dbReference type="GO" id="GO:0004222">
    <property type="term" value="F:metalloendopeptidase activity"/>
    <property type="evidence" value="ECO:0007669"/>
    <property type="project" value="InterPro"/>
</dbReference>
<proteinExistence type="inferred from homology"/>
<gene>
    <name evidence="9" type="ORF">GF068_29055</name>
</gene>
<accession>A0A6N7PV57</accession>
<dbReference type="Proteomes" id="UP000440224">
    <property type="component" value="Unassembled WGS sequence"/>
</dbReference>
<evidence type="ECO:0000256" key="2">
    <source>
        <dbReference type="ARBA" id="ARBA00022723"/>
    </source>
</evidence>
<dbReference type="Pfam" id="PF01435">
    <property type="entry name" value="Peptidase_M48"/>
    <property type="match status" value="1"/>
</dbReference>
<dbReference type="OrthoDB" id="9789270at2"/>
<evidence type="ECO:0000256" key="6">
    <source>
        <dbReference type="RuleBase" id="RU003983"/>
    </source>
</evidence>
<keyword evidence="7" id="KW-0812">Transmembrane</keyword>
<dbReference type="GO" id="GO:0046872">
    <property type="term" value="F:metal ion binding"/>
    <property type="evidence" value="ECO:0007669"/>
    <property type="project" value="UniProtKB-KW"/>
</dbReference>
<dbReference type="EMBL" id="WJIE01000009">
    <property type="protein sequence ID" value="MRG95938.1"/>
    <property type="molecule type" value="Genomic_DNA"/>
</dbReference>
<comment type="caution">
    <text evidence="9">The sequence shown here is derived from an EMBL/GenBank/DDBJ whole genome shotgun (WGS) entry which is preliminary data.</text>
</comment>
<dbReference type="InterPro" id="IPR001915">
    <property type="entry name" value="Peptidase_M48"/>
</dbReference>
<name>A0A6N7PV57_9BACT</name>
<keyword evidence="7" id="KW-1133">Transmembrane helix</keyword>
<evidence type="ECO:0000256" key="1">
    <source>
        <dbReference type="ARBA" id="ARBA00022670"/>
    </source>
</evidence>
<dbReference type="RefSeq" id="WP_153822744.1">
    <property type="nucleotide sequence ID" value="NZ_WJIE01000009.1"/>
</dbReference>
<feature type="domain" description="Peptidase M48" evidence="8">
    <location>
        <begin position="168"/>
        <end position="318"/>
    </location>
</feature>
<reference evidence="9 10" key="1">
    <citation type="submission" date="2019-10" db="EMBL/GenBank/DDBJ databases">
        <title>A soil myxobacterium in the family Polyangiaceae.</title>
        <authorList>
            <person name="Li Y."/>
            <person name="Wang J."/>
        </authorList>
    </citation>
    <scope>NUCLEOTIDE SEQUENCE [LARGE SCALE GENOMIC DNA]</scope>
    <source>
        <strain evidence="9 10">DSM 14734</strain>
    </source>
</reference>
<evidence type="ECO:0000256" key="5">
    <source>
        <dbReference type="ARBA" id="ARBA00023049"/>
    </source>
</evidence>
<comment type="similarity">
    <text evidence="6">Belongs to the peptidase M48 family.</text>
</comment>
<keyword evidence="7" id="KW-0472">Membrane</keyword>
<feature type="transmembrane region" description="Helical" evidence="7">
    <location>
        <begin position="62"/>
        <end position="82"/>
    </location>
</feature>
<evidence type="ECO:0000313" key="10">
    <source>
        <dbReference type="Proteomes" id="UP000440224"/>
    </source>
</evidence>
<protein>
    <recommendedName>
        <fullName evidence="8">Peptidase M48 domain-containing protein</fullName>
    </recommendedName>
</protein>
<dbReference type="GO" id="GO:0006508">
    <property type="term" value="P:proteolysis"/>
    <property type="evidence" value="ECO:0007669"/>
    <property type="project" value="UniProtKB-KW"/>
</dbReference>
<dbReference type="AlphaFoldDB" id="A0A6N7PV57"/>
<keyword evidence="3 6" id="KW-0378">Hydrolase</keyword>
<keyword evidence="4 6" id="KW-0862">Zinc</keyword>
<comment type="cofactor">
    <cofactor evidence="6">
        <name>Zn(2+)</name>
        <dbReference type="ChEBI" id="CHEBI:29105"/>
    </cofactor>
    <text evidence="6">Binds 1 zinc ion per subunit.</text>
</comment>
<evidence type="ECO:0000256" key="4">
    <source>
        <dbReference type="ARBA" id="ARBA00022833"/>
    </source>
</evidence>
<evidence type="ECO:0000313" key="9">
    <source>
        <dbReference type="EMBL" id="MRG95938.1"/>
    </source>
</evidence>
<evidence type="ECO:0000256" key="3">
    <source>
        <dbReference type="ARBA" id="ARBA00022801"/>
    </source>
</evidence>
<evidence type="ECO:0000256" key="7">
    <source>
        <dbReference type="SAM" id="Phobius"/>
    </source>
</evidence>
<sequence length="373" mass="41086">MGATLDTWGATILYGLLGWLAGLAALLGLGALLSELTLRAATAAPTSADTNTTGADRWLRRIYGVVLWACCAFTLLSSWVMLKSFFFRPKESEPGDKLDLAEHPKLRGVLEEVAGRIGTRPVDSVYMTPATEVGVLERGGLLRQLTGRTERCLVLGAGVLDGFPIGAFKAILAHEYGHFHNEDTAGGGFALAVRRSVLTNPAWLCERGLHKVFLRISQGASRLQEVLADRWAAFAYGAEAFTEGLKHVIDRSIRFDVYTRVVLSEVIEQRRALANLYRYRVRGQTPAEAEIERAIDEAIHAEPSPYDSHPSPKDRLAWVNALPKRVIERSPDDTLEVWELFADRAKIEEQMTKKIREAVAMSHGVVIPAGEPT</sequence>
<dbReference type="CDD" id="cd07328">
    <property type="entry name" value="M48_Ste24p_like"/>
    <property type="match status" value="1"/>
</dbReference>
<feature type="transmembrane region" description="Helical" evidence="7">
    <location>
        <begin position="12"/>
        <end position="33"/>
    </location>
</feature>
<keyword evidence="5 6" id="KW-0482">Metalloprotease</keyword>
<keyword evidence="10" id="KW-1185">Reference proteome</keyword>